<sequence>MRIVALTSFLPAYLRLEAWAERNEHEIVLVVTPPVGANQRYDAAARPFVLDLPESANVLITGKLRSVAAPAIAALEPDLVVSMAFPRLIPAEILDVPAYGAYNLHPSPLPAGRGPNPIRLVYEGAETIGATLHRTEAGFDTGAIMAQRERPLPADLTGAAIFQAWGEMLSEVLEEGTAKAFARDPGVPQDPALASQAPVFTEAERWLDLTEPAAVIRRKAAALNVTSVTARTPIQGAEVFVREVRIEPSAGLTPGTVIDKHPDGWTVQAADAVVHLVAE</sequence>
<feature type="domain" description="Formyl transferase N-terminal" evidence="1">
    <location>
        <begin position="16"/>
        <end position="162"/>
    </location>
</feature>
<dbReference type="InterPro" id="IPR036477">
    <property type="entry name" value="Formyl_transf_N_sf"/>
</dbReference>
<protein>
    <submittedName>
        <fullName evidence="3">Methionyl-tRNA formyltransferase</fullName>
        <ecNumber evidence="3">2.1.2.9</ecNumber>
    </submittedName>
</protein>
<dbReference type="Gene3D" id="3.40.50.12230">
    <property type="match status" value="1"/>
</dbReference>
<proteinExistence type="predicted"/>
<keyword evidence="3" id="KW-0808">Transferase</keyword>
<organism evidence="3 4">
    <name type="scientific">Kribbella deserti</name>
    <dbReference type="NCBI Taxonomy" id="1926257"/>
    <lineage>
        <taxon>Bacteria</taxon>
        <taxon>Bacillati</taxon>
        <taxon>Actinomycetota</taxon>
        <taxon>Actinomycetes</taxon>
        <taxon>Propionibacteriales</taxon>
        <taxon>Kribbellaceae</taxon>
        <taxon>Kribbella</taxon>
    </lineage>
</organism>
<dbReference type="SUPFAM" id="SSF50486">
    <property type="entry name" value="FMT C-terminal domain-like"/>
    <property type="match status" value="1"/>
</dbReference>
<dbReference type="SUPFAM" id="SSF53328">
    <property type="entry name" value="Formyltransferase"/>
    <property type="match status" value="1"/>
</dbReference>
<dbReference type="InterPro" id="IPR005793">
    <property type="entry name" value="Formyl_trans_C"/>
</dbReference>
<evidence type="ECO:0000313" key="3">
    <source>
        <dbReference type="EMBL" id="MFC0624656.1"/>
    </source>
</evidence>
<feature type="domain" description="Formyl transferase C-terminal" evidence="2">
    <location>
        <begin position="202"/>
        <end position="276"/>
    </location>
</feature>
<dbReference type="InterPro" id="IPR011034">
    <property type="entry name" value="Formyl_transferase-like_C_sf"/>
</dbReference>
<evidence type="ECO:0000313" key="4">
    <source>
        <dbReference type="Proteomes" id="UP001589890"/>
    </source>
</evidence>
<accession>A0ABV6QJ42</accession>
<dbReference type="PANTHER" id="PTHR11138">
    <property type="entry name" value="METHIONYL-TRNA FORMYLTRANSFERASE"/>
    <property type="match status" value="1"/>
</dbReference>
<dbReference type="PANTHER" id="PTHR11138:SF5">
    <property type="entry name" value="METHIONYL-TRNA FORMYLTRANSFERASE, MITOCHONDRIAL"/>
    <property type="match status" value="1"/>
</dbReference>
<dbReference type="InterPro" id="IPR002376">
    <property type="entry name" value="Formyl_transf_N"/>
</dbReference>
<evidence type="ECO:0000259" key="1">
    <source>
        <dbReference type="Pfam" id="PF00551"/>
    </source>
</evidence>
<dbReference type="Proteomes" id="UP001589890">
    <property type="component" value="Unassembled WGS sequence"/>
</dbReference>
<dbReference type="GO" id="GO:0004479">
    <property type="term" value="F:methionyl-tRNA formyltransferase activity"/>
    <property type="evidence" value="ECO:0007669"/>
    <property type="project" value="UniProtKB-EC"/>
</dbReference>
<dbReference type="CDD" id="cd08369">
    <property type="entry name" value="FMT_core"/>
    <property type="match status" value="1"/>
</dbReference>
<comment type="caution">
    <text evidence="3">The sequence shown here is derived from an EMBL/GenBank/DDBJ whole genome shotgun (WGS) entry which is preliminary data.</text>
</comment>
<dbReference type="Pfam" id="PF00551">
    <property type="entry name" value="Formyl_trans_N"/>
    <property type="match status" value="1"/>
</dbReference>
<name>A0ABV6QJ42_9ACTN</name>
<dbReference type="EC" id="2.1.2.9" evidence="3"/>
<keyword evidence="4" id="KW-1185">Reference proteome</keyword>
<dbReference type="EMBL" id="JBHLTC010000012">
    <property type="protein sequence ID" value="MFC0624656.1"/>
    <property type="molecule type" value="Genomic_DNA"/>
</dbReference>
<evidence type="ECO:0000259" key="2">
    <source>
        <dbReference type="Pfam" id="PF02911"/>
    </source>
</evidence>
<reference evidence="3 4" key="1">
    <citation type="submission" date="2024-09" db="EMBL/GenBank/DDBJ databases">
        <authorList>
            <person name="Sun Q."/>
            <person name="Mori K."/>
        </authorList>
    </citation>
    <scope>NUCLEOTIDE SEQUENCE [LARGE SCALE GENOMIC DNA]</scope>
    <source>
        <strain evidence="3 4">CGMCC 1.15906</strain>
    </source>
</reference>
<dbReference type="RefSeq" id="WP_380046251.1">
    <property type="nucleotide sequence ID" value="NZ_JBHLTC010000012.1"/>
</dbReference>
<gene>
    <name evidence="3" type="ORF">ACFFGN_11330</name>
</gene>
<dbReference type="Pfam" id="PF02911">
    <property type="entry name" value="Formyl_trans_C"/>
    <property type="match status" value="1"/>
</dbReference>